<dbReference type="EMBL" id="CU459003">
    <property type="protein sequence ID" value="CAM77141.1"/>
    <property type="molecule type" value="Genomic_DNA"/>
</dbReference>
<organism evidence="2">
    <name type="scientific">Magnetospirillum gryphiswaldense</name>
    <dbReference type="NCBI Taxonomy" id="55518"/>
    <lineage>
        <taxon>Bacteria</taxon>
        <taxon>Pseudomonadati</taxon>
        <taxon>Pseudomonadota</taxon>
        <taxon>Alphaproteobacteria</taxon>
        <taxon>Rhodospirillales</taxon>
        <taxon>Rhodospirillaceae</taxon>
        <taxon>Magnetospirillum</taxon>
    </lineage>
</organism>
<name>A4U2N4_9PROT</name>
<accession>A4U2N4</accession>
<evidence type="ECO:0000313" key="2">
    <source>
        <dbReference type="EMBL" id="CAM77141.1"/>
    </source>
</evidence>
<feature type="region of interest" description="Disordered" evidence="1">
    <location>
        <begin position="146"/>
        <end position="168"/>
    </location>
</feature>
<protein>
    <submittedName>
        <fullName evidence="2">Uncharacterized protein</fullName>
    </submittedName>
</protein>
<reference evidence="2" key="1">
    <citation type="journal article" date="2007" name="J. Bacteriol.">
        <title>Comparative genome analysis of four magnetotactic bacteria reveals a complex set of group-specific genes implicated in magnetosome biomineralization and function.</title>
        <authorList>
            <person name="Richter M."/>
            <person name="Kube M."/>
            <person name="Bazylinski D.A."/>
            <person name="Lombardot T."/>
            <person name="Gloeckner F.O."/>
            <person name="Reinhardt R."/>
            <person name="Schueler D."/>
        </authorList>
    </citation>
    <scope>NUCLEOTIDE SEQUENCE</scope>
    <source>
        <strain evidence="2">MSR-1</strain>
    </source>
</reference>
<gene>
    <name evidence="2" type="ORF">MGR_1852</name>
</gene>
<dbReference type="RefSeq" id="WP_106002559.1">
    <property type="nucleotide sequence ID" value="NZ_CP027527.1"/>
</dbReference>
<evidence type="ECO:0000256" key="1">
    <source>
        <dbReference type="SAM" id="MobiDB-lite"/>
    </source>
</evidence>
<dbReference type="AlphaFoldDB" id="A4U2N4"/>
<sequence>MPDPKHLIIGGMCLPLDMEALEALPINPGGVFQFDFTFHDIRFAIRYEEKDDHGHLRVVGDVGPMPFSAESPAARAGLNQIMRAANDALKSRFRIAQGRLVLGTEVEIDRPVTATKLISTVAMLIIPATPYLDLVALYLRPPMAPAKPGQPALRPEWRRKALPAPTRR</sequence>
<proteinExistence type="predicted"/>